<proteinExistence type="predicted"/>
<evidence type="ECO:0000313" key="2">
    <source>
        <dbReference type="Proteomes" id="UP000256328"/>
    </source>
</evidence>
<comment type="caution">
    <text evidence="1">The sequence shown here is derived from an EMBL/GenBank/DDBJ whole genome shotgun (WGS) entry which is preliminary data.</text>
</comment>
<gene>
    <name evidence="1" type="ORF">BP5796_12568</name>
</gene>
<dbReference type="EMBL" id="PDLN01000022">
    <property type="protein sequence ID" value="RDW57767.1"/>
    <property type="molecule type" value="Genomic_DNA"/>
</dbReference>
<evidence type="ECO:0000313" key="1">
    <source>
        <dbReference type="EMBL" id="RDW57767.1"/>
    </source>
</evidence>
<accession>A0A3D8Q7U7</accession>
<protein>
    <recommendedName>
        <fullName evidence="3">Heterokaryon incompatibility domain-containing protein</fullName>
    </recommendedName>
</protein>
<sequence length="270" mass="31140">MVREAFGAASDVYFWFDTLCFPLKPDEAYKKAMEAMRDTYEHADLVLVIESYLMSQKLPANNRRRGMPTNSVLALEWQAFKDGPVDIPFHKLDFPPRVNDYIFKNIVSRRFRNVRPRHNTRSTPMHLVDCQTALGFQATSVSTDEGLCLANLLGLEASLVVRCEPQDRMKVIWKSILANDLFPSLFWPCDRMEVEKFRWAPKSVMYRRIIDSTLALSVSRPPLMSIPSEILGIAFQLPPLMQSEKDGFSFMQDAIILSGIKWPIETQFFY</sequence>
<dbReference type="PANTHER" id="PTHR39596:SF3">
    <property type="entry name" value="HETEROKARYON INCOMPATIBILITY DOMAIN-CONTAINING PROTEIN"/>
    <property type="match status" value="1"/>
</dbReference>
<dbReference type="Proteomes" id="UP000256328">
    <property type="component" value="Unassembled WGS sequence"/>
</dbReference>
<reference evidence="1 2" key="1">
    <citation type="journal article" date="2018" name="IMA Fungus">
        <title>IMA Genome-F 9: Draft genome sequence of Annulohypoxylon stygium, Aspergillus mulundensis, Berkeleyomyces basicola (syn. Thielaviopsis basicola), Ceratocystis smalleyi, two Cercospora beticola strains, Coleophoma cylindrospora, Fusarium fracticaudum, Phialophora cf. hyalina, and Morchella septimelata.</title>
        <authorList>
            <person name="Wingfield B.D."/>
            <person name="Bills G.F."/>
            <person name="Dong Y."/>
            <person name="Huang W."/>
            <person name="Nel W.J."/>
            <person name="Swalarsk-Parry B.S."/>
            <person name="Vaghefi N."/>
            <person name="Wilken P.M."/>
            <person name="An Z."/>
            <person name="de Beer Z.W."/>
            <person name="De Vos L."/>
            <person name="Chen L."/>
            <person name="Duong T.A."/>
            <person name="Gao Y."/>
            <person name="Hammerbacher A."/>
            <person name="Kikkert J.R."/>
            <person name="Li Y."/>
            <person name="Li H."/>
            <person name="Li K."/>
            <person name="Li Q."/>
            <person name="Liu X."/>
            <person name="Ma X."/>
            <person name="Naidoo K."/>
            <person name="Pethybridge S.J."/>
            <person name="Sun J."/>
            <person name="Steenkamp E.T."/>
            <person name="van der Nest M.A."/>
            <person name="van Wyk S."/>
            <person name="Wingfield M.J."/>
            <person name="Xiong C."/>
            <person name="Yue Q."/>
            <person name="Zhang X."/>
        </authorList>
    </citation>
    <scope>NUCLEOTIDE SEQUENCE [LARGE SCALE GENOMIC DNA]</scope>
    <source>
        <strain evidence="1 2">BP5796</strain>
    </source>
</reference>
<evidence type="ECO:0008006" key="3">
    <source>
        <dbReference type="Google" id="ProtNLM"/>
    </source>
</evidence>
<organism evidence="1 2">
    <name type="scientific">Coleophoma crateriformis</name>
    <dbReference type="NCBI Taxonomy" id="565419"/>
    <lineage>
        <taxon>Eukaryota</taxon>
        <taxon>Fungi</taxon>
        <taxon>Dikarya</taxon>
        <taxon>Ascomycota</taxon>
        <taxon>Pezizomycotina</taxon>
        <taxon>Leotiomycetes</taxon>
        <taxon>Helotiales</taxon>
        <taxon>Dermateaceae</taxon>
        <taxon>Coleophoma</taxon>
    </lineage>
</organism>
<dbReference type="OrthoDB" id="2426273at2759"/>
<name>A0A3D8Q7U7_9HELO</name>
<dbReference type="AlphaFoldDB" id="A0A3D8Q7U7"/>
<dbReference type="PANTHER" id="PTHR39596">
    <property type="match status" value="1"/>
</dbReference>
<keyword evidence="2" id="KW-1185">Reference proteome</keyword>